<dbReference type="PANTHER" id="PTHR23511">
    <property type="entry name" value="SYNAPTIC VESICLE GLYCOPROTEIN 2"/>
    <property type="match status" value="1"/>
</dbReference>
<evidence type="ECO:0000256" key="4">
    <source>
        <dbReference type="ARBA" id="ARBA00022989"/>
    </source>
</evidence>
<keyword evidence="8" id="KW-1185">Reference proteome</keyword>
<reference evidence="7 8" key="1">
    <citation type="submission" date="2023-10" db="EMBL/GenBank/DDBJ databases">
        <title>Draft genome sequence of Xylaria bambusicola isolate GMP-LS, the root and basal stem rot pathogen of sugarcane in Indonesia.</title>
        <authorList>
            <person name="Selvaraj P."/>
            <person name="Muralishankar V."/>
            <person name="Muruganantham S."/>
            <person name="Sp S."/>
            <person name="Haryani S."/>
            <person name="Lau K.J.X."/>
            <person name="Naqvi N.I."/>
        </authorList>
    </citation>
    <scope>NUCLEOTIDE SEQUENCE [LARGE SCALE GENOMIC DNA]</scope>
    <source>
        <strain evidence="7">GMP-LS</strain>
    </source>
</reference>
<comment type="caution">
    <text evidence="7">The sequence shown here is derived from an EMBL/GenBank/DDBJ whole genome shotgun (WGS) entry which is preliminary data.</text>
</comment>
<name>A0AAN7UBH1_9PEZI</name>
<dbReference type="GO" id="GO:0016020">
    <property type="term" value="C:membrane"/>
    <property type="evidence" value="ECO:0007669"/>
    <property type="project" value="UniProtKB-SubCell"/>
</dbReference>
<keyword evidence="5 6" id="KW-0472">Membrane</keyword>
<comment type="subcellular location">
    <subcellularLocation>
        <location evidence="1">Membrane</location>
        <topology evidence="1">Multi-pass membrane protein</topology>
    </subcellularLocation>
</comment>
<evidence type="ECO:0000256" key="1">
    <source>
        <dbReference type="ARBA" id="ARBA00004141"/>
    </source>
</evidence>
<accession>A0AAN7UBH1</accession>
<dbReference type="AlphaFoldDB" id="A0AAN7UBH1"/>
<dbReference type="InterPro" id="IPR036259">
    <property type="entry name" value="MFS_trans_sf"/>
</dbReference>
<proteinExistence type="predicted"/>
<feature type="transmembrane region" description="Helical" evidence="6">
    <location>
        <begin position="57"/>
        <end position="76"/>
    </location>
</feature>
<dbReference type="PANTHER" id="PTHR23511:SF3">
    <property type="entry name" value="MAJOR FACILITATOR SUPERFAMILY (MFS) PROFILE DOMAIN-CONTAINING PROTEIN"/>
    <property type="match status" value="1"/>
</dbReference>
<sequence>MSHVGVVICSAIAFGFIPTKSCSPNFFEPGALPSCFQEDLEPGAPCCSRESNMGWRYFLYTLSAITLFVFFLRAIVFRLKESPKFLIYQDRDAEAVGVVQHIAKKNGRPCNLTLADFERLTGEGDSIGSGSTDSDRKAKQLALSRKEQIFAAINKYSVLLGGWRMANGETHDISLVDLYLRFRGIYGCSVFNGYTVFSFRNIFCNSFN</sequence>
<evidence type="ECO:0000256" key="6">
    <source>
        <dbReference type="SAM" id="Phobius"/>
    </source>
</evidence>
<evidence type="ECO:0000256" key="2">
    <source>
        <dbReference type="ARBA" id="ARBA00022448"/>
    </source>
</evidence>
<evidence type="ECO:0000313" key="8">
    <source>
        <dbReference type="Proteomes" id="UP001305414"/>
    </source>
</evidence>
<keyword evidence="2" id="KW-0813">Transport</keyword>
<protein>
    <submittedName>
        <fullName evidence="7">Uncharacterized protein</fullName>
    </submittedName>
</protein>
<evidence type="ECO:0000256" key="3">
    <source>
        <dbReference type="ARBA" id="ARBA00022692"/>
    </source>
</evidence>
<evidence type="ECO:0000256" key="5">
    <source>
        <dbReference type="ARBA" id="ARBA00023136"/>
    </source>
</evidence>
<evidence type="ECO:0000313" key="7">
    <source>
        <dbReference type="EMBL" id="KAK5629355.1"/>
    </source>
</evidence>
<dbReference type="Proteomes" id="UP001305414">
    <property type="component" value="Unassembled WGS sequence"/>
</dbReference>
<keyword evidence="3 6" id="KW-0812">Transmembrane</keyword>
<keyword evidence="4 6" id="KW-1133">Transmembrane helix</keyword>
<dbReference type="Gene3D" id="1.20.1250.20">
    <property type="entry name" value="MFS general substrate transporter like domains"/>
    <property type="match status" value="1"/>
</dbReference>
<gene>
    <name evidence="7" type="ORF">RRF57_005070</name>
</gene>
<dbReference type="EMBL" id="JAWHQM010000011">
    <property type="protein sequence ID" value="KAK5629355.1"/>
    <property type="molecule type" value="Genomic_DNA"/>
</dbReference>
<organism evidence="7 8">
    <name type="scientific">Xylaria bambusicola</name>
    <dbReference type="NCBI Taxonomy" id="326684"/>
    <lineage>
        <taxon>Eukaryota</taxon>
        <taxon>Fungi</taxon>
        <taxon>Dikarya</taxon>
        <taxon>Ascomycota</taxon>
        <taxon>Pezizomycotina</taxon>
        <taxon>Sordariomycetes</taxon>
        <taxon>Xylariomycetidae</taxon>
        <taxon>Xylariales</taxon>
        <taxon>Xylariaceae</taxon>
        <taxon>Xylaria</taxon>
    </lineage>
</organism>